<organism evidence="4 5">
    <name type="scientific">Isoptericola peretonis</name>
    <dbReference type="NCBI Taxonomy" id="2918523"/>
    <lineage>
        <taxon>Bacteria</taxon>
        <taxon>Bacillati</taxon>
        <taxon>Actinomycetota</taxon>
        <taxon>Actinomycetes</taxon>
        <taxon>Micrococcales</taxon>
        <taxon>Promicromonosporaceae</taxon>
        <taxon>Isoptericola</taxon>
    </lineage>
</organism>
<keyword evidence="1 4" id="KW-0378">Hydrolase</keyword>
<dbReference type="SUPFAM" id="SSF53474">
    <property type="entry name" value="alpha/beta-Hydrolases"/>
    <property type="match status" value="1"/>
</dbReference>
<dbReference type="Pfam" id="PF07859">
    <property type="entry name" value="Abhydrolase_3"/>
    <property type="match status" value="1"/>
</dbReference>
<evidence type="ECO:0000313" key="4">
    <source>
        <dbReference type="EMBL" id="MCK9794237.1"/>
    </source>
</evidence>
<evidence type="ECO:0000256" key="1">
    <source>
        <dbReference type="ARBA" id="ARBA00022801"/>
    </source>
</evidence>
<feature type="compositionally biased region" description="Basic and acidic residues" evidence="2">
    <location>
        <begin position="13"/>
        <end position="24"/>
    </location>
</feature>
<evidence type="ECO:0000256" key="2">
    <source>
        <dbReference type="SAM" id="MobiDB-lite"/>
    </source>
</evidence>
<proteinExistence type="predicted"/>
<dbReference type="RefSeq" id="WP_416344084.1">
    <property type="nucleotide sequence ID" value="NZ_JALQCY010000003.1"/>
</dbReference>
<dbReference type="EMBL" id="JALQCY010000003">
    <property type="protein sequence ID" value="MCK9794237.1"/>
    <property type="molecule type" value="Genomic_DNA"/>
</dbReference>
<dbReference type="Gene3D" id="3.40.50.1820">
    <property type="entry name" value="alpha/beta hydrolase"/>
    <property type="match status" value="1"/>
</dbReference>
<protein>
    <submittedName>
        <fullName evidence="4">Alpha/beta hydrolase</fullName>
    </submittedName>
</protein>
<dbReference type="PANTHER" id="PTHR48081">
    <property type="entry name" value="AB HYDROLASE SUPERFAMILY PROTEIN C4A8.06C"/>
    <property type="match status" value="1"/>
</dbReference>
<sequence>MSPGGPEPGPDVTELRRGAHERAAARPPRPFSGRVQDLRHDGLALRRYTPAQRRPGAAAVFLHGGFGLFGDLELQDGWCRQAADALGLVVLSVDYRLAPEATLDDAVADALAAVDLLAREGFARLYLDGDSAGGAVATLAAARAGHRLAGLLLTNPNLDLSLETYDDALPGGPGLELSTYAMRAWTGVGPADAPRLHRSARGLPPTFVAVGERDSLLPEARALETACRREDVACRLLELPGADHGFVGTERAGEVLAAAATFFALR</sequence>
<evidence type="ECO:0000313" key="5">
    <source>
        <dbReference type="Proteomes" id="UP001651050"/>
    </source>
</evidence>
<accession>A0ABT0J460</accession>
<dbReference type="GO" id="GO:0016787">
    <property type="term" value="F:hydrolase activity"/>
    <property type="evidence" value="ECO:0007669"/>
    <property type="project" value="UniProtKB-KW"/>
</dbReference>
<evidence type="ECO:0000259" key="3">
    <source>
        <dbReference type="Pfam" id="PF07859"/>
    </source>
</evidence>
<dbReference type="InterPro" id="IPR050300">
    <property type="entry name" value="GDXG_lipolytic_enzyme"/>
</dbReference>
<name>A0ABT0J460_9MICO</name>
<dbReference type="InterPro" id="IPR029058">
    <property type="entry name" value="AB_hydrolase_fold"/>
</dbReference>
<gene>
    <name evidence="4" type="ORF">M1843_10830</name>
</gene>
<dbReference type="Proteomes" id="UP001651050">
    <property type="component" value="Unassembled WGS sequence"/>
</dbReference>
<comment type="caution">
    <text evidence="4">The sequence shown here is derived from an EMBL/GenBank/DDBJ whole genome shotgun (WGS) entry which is preliminary data.</text>
</comment>
<dbReference type="InterPro" id="IPR013094">
    <property type="entry name" value="AB_hydrolase_3"/>
</dbReference>
<keyword evidence="5" id="KW-1185">Reference proteome</keyword>
<reference evidence="4 5" key="1">
    <citation type="submission" date="2022-02" db="EMBL/GenBank/DDBJ databases">
        <title>The car tank lid bacteriome: a reservoir of bacteria with potential in bioremediation of fuel.</title>
        <authorList>
            <person name="Vidal-Verdu A."/>
            <person name="Gomez-Martinez D."/>
            <person name="Latorre-Perez A."/>
            <person name="Pereto J."/>
            <person name="Porcar M."/>
        </authorList>
    </citation>
    <scope>NUCLEOTIDE SEQUENCE [LARGE SCALE GENOMIC DNA]</scope>
    <source>
        <strain evidence="4 5">4D.3</strain>
    </source>
</reference>
<feature type="domain" description="Alpha/beta hydrolase fold-3" evidence="3">
    <location>
        <begin position="60"/>
        <end position="247"/>
    </location>
</feature>
<feature type="region of interest" description="Disordered" evidence="2">
    <location>
        <begin position="1"/>
        <end position="33"/>
    </location>
</feature>